<evidence type="ECO:0000256" key="10">
    <source>
        <dbReference type="ARBA" id="ARBA00022989"/>
    </source>
</evidence>
<protein>
    <recommendedName>
        <fullName evidence="14">Carboxypeptidase</fullName>
        <ecNumber evidence="14">3.4.16.-</ecNumber>
    </recommendedName>
</protein>
<keyword evidence="12" id="KW-0472">Membrane</keyword>
<evidence type="ECO:0000256" key="9">
    <source>
        <dbReference type="ARBA" id="ARBA00022801"/>
    </source>
</evidence>
<sequence>MVYVDEPIGTGFSYSSQDFSFNLDNVSDYCWEFLVNYFTVFPEDLDNDIYLAGESYAGQYIPDFAHAIATRNSKLAKGQKAYNSKRLLIGNGSVE</sequence>
<keyword evidence="6" id="KW-0812">Transmembrane</keyword>
<proteinExistence type="inferred from homology"/>
<evidence type="ECO:0000256" key="1">
    <source>
        <dbReference type="ARBA" id="ARBA00001003"/>
    </source>
</evidence>
<keyword evidence="8" id="KW-0732">Signal</keyword>
<keyword evidence="4 14" id="KW-0121">Carboxypeptidase</keyword>
<dbReference type="Pfam" id="PF00450">
    <property type="entry name" value="Peptidase_S10"/>
    <property type="match status" value="1"/>
</dbReference>
<dbReference type="InterPro" id="IPR001563">
    <property type="entry name" value="Peptidase_S10"/>
</dbReference>
<evidence type="ECO:0000313" key="15">
    <source>
        <dbReference type="EMBL" id="CAK9442062.1"/>
    </source>
</evidence>
<evidence type="ECO:0000256" key="13">
    <source>
        <dbReference type="ARBA" id="ARBA00023180"/>
    </source>
</evidence>
<keyword evidence="10" id="KW-1133">Transmembrane helix</keyword>
<comment type="similarity">
    <text evidence="3 14">Belongs to the peptidase S10 family.</text>
</comment>
<gene>
    <name evidence="15" type="ORF">LODBEIA_P58360</name>
</gene>
<evidence type="ECO:0000256" key="5">
    <source>
        <dbReference type="ARBA" id="ARBA00022670"/>
    </source>
</evidence>
<dbReference type="InterPro" id="IPR018202">
    <property type="entry name" value="Ser_caboxypep_ser_AS"/>
</dbReference>
<keyword evidence="5 14" id="KW-0645">Protease</keyword>
<dbReference type="Proteomes" id="UP001497383">
    <property type="component" value="Chromosome 8"/>
</dbReference>
<keyword evidence="11" id="KW-0333">Golgi apparatus</keyword>
<evidence type="ECO:0000313" key="16">
    <source>
        <dbReference type="Proteomes" id="UP001497383"/>
    </source>
</evidence>
<dbReference type="PANTHER" id="PTHR11802">
    <property type="entry name" value="SERINE PROTEASE FAMILY S10 SERINE CARBOXYPEPTIDASE"/>
    <property type="match status" value="1"/>
</dbReference>
<dbReference type="PANTHER" id="PTHR11802:SF190">
    <property type="entry name" value="PHEROMONE-PROCESSING CARBOXYPEPTIDASE KEX1"/>
    <property type="match status" value="1"/>
</dbReference>
<comment type="subcellular location">
    <subcellularLocation>
        <location evidence="2">Golgi apparatus</location>
        <location evidence="2">trans-Golgi network membrane</location>
        <topology evidence="2">Single-pass type I membrane protein</topology>
    </subcellularLocation>
</comment>
<keyword evidence="9 14" id="KW-0378">Hydrolase</keyword>
<evidence type="ECO:0000256" key="14">
    <source>
        <dbReference type="RuleBase" id="RU361156"/>
    </source>
</evidence>
<dbReference type="EC" id="3.4.16.-" evidence="14"/>
<dbReference type="InterPro" id="IPR029058">
    <property type="entry name" value="AB_hydrolase_fold"/>
</dbReference>
<keyword evidence="13" id="KW-0325">Glycoprotein</keyword>
<dbReference type="EMBL" id="OZ022412">
    <property type="protein sequence ID" value="CAK9442062.1"/>
    <property type="molecule type" value="Genomic_DNA"/>
</dbReference>
<dbReference type="GeneID" id="92211032"/>
<evidence type="ECO:0000256" key="3">
    <source>
        <dbReference type="ARBA" id="ARBA00009431"/>
    </source>
</evidence>
<keyword evidence="16" id="KW-1185">Reference proteome</keyword>
<evidence type="ECO:0000256" key="4">
    <source>
        <dbReference type="ARBA" id="ARBA00022645"/>
    </source>
</evidence>
<dbReference type="RefSeq" id="XP_066832774.1">
    <property type="nucleotide sequence ID" value="XM_066976212.1"/>
</dbReference>
<evidence type="ECO:0000256" key="11">
    <source>
        <dbReference type="ARBA" id="ARBA00023034"/>
    </source>
</evidence>
<evidence type="ECO:0000256" key="8">
    <source>
        <dbReference type="ARBA" id="ARBA00022729"/>
    </source>
</evidence>
<keyword evidence="7" id="KW-0053">Apoptosis</keyword>
<dbReference type="SUPFAM" id="SSF53474">
    <property type="entry name" value="alpha/beta-Hydrolases"/>
    <property type="match status" value="1"/>
</dbReference>
<dbReference type="PRINTS" id="PR00724">
    <property type="entry name" value="CRBOXYPTASEC"/>
</dbReference>
<evidence type="ECO:0000256" key="7">
    <source>
        <dbReference type="ARBA" id="ARBA00022703"/>
    </source>
</evidence>
<reference evidence="15 16" key="1">
    <citation type="submission" date="2024-03" db="EMBL/GenBank/DDBJ databases">
        <authorList>
            <person name="Brejova B."/>
        </authorList>
    </citation>
    <scope>NUCLEOTIDE SEQUENCE [LARGE SCALE GENOMIC DNA]</scope>
    <source>
        <strain evidence="15 16">CBS 14171</strain>
    </source>
</reference>
<dbReference type="PROSITE" id="PS00131">
    <property type="entry name" value="CARBOXYPEPT_SER_SER"/>
    <property type="match status" value="1"/>
</dbReference>
<comment type="catalytic activity">
    <reaction evidence="1">
        <text>Preferential release of a C-terminal arginine or lysine residue.</text>
        <dbReference type="EC" id="3.4.16.6"/>
    </reaction>
</comment>
<organism evidence="15 16">
    <name type="scientific">Lodderomyces beijingensis</name>
    <dbReference type="NCBI Taxonomy" id="1775926"/>
    <lineage>
        <taxon>Eukaryota</taxon>
        <taxon>Fungi</taxon>
        <taxon>Dikarya</taxon>
        <taxon>Ascomycota</taxon>
        <taxon>Saccharomycotina</taxon>
        <taxon>Pichiomycetes</taxon>
        <taxon>Debaryomycetaceae</taxon>
        <taxon>Candida/Lodderomyces clade</taxon>
        <taxon>Lodderomyces</taxon>
    </lineage>
</organism>
<evidence type="ECO:0000256" key="12">
    <source>
        <dbReference type="ARBA" id="ARBA00023136"/>
    </source>
</evidence>
<name>A0ABP0ZWN5_9ASCO</name>
<evidence type="ECO:0000256" key="6">
    <source>
        <dbReference type="ARBA" id="ARBA00022692"/>
    </source>
</evidence>
<dbReference type="Gene3D" id="3.40.50.1820">
    <property type="entry name" value="alpha/beta hydrolase"/>
    <property type="match status" value="1"/>
</dbReference>
<evidence type="ECO:0000256" key="2">
    <source>
        <dbReference type="ARBA" id="ARBA00004393"/>
    </source>
</evidence>
<accession>A0ABP0ZWN5</accession>